<dbReference type="PROSITE" id="PS51424">
    <property type="entry name" value="ROC"/>
    <property type="match status" value="1"/>
</dbReference>
<dbReference type="Gene3D" id="1.10.533.10">
    <property type="entry name" value="Death Domain, Fas"/>
    <property type="match status" value="1"/>
</dbReference>
<dbReference type="InterPro" id="IPR027417">
    <property type="entry name" value="P-loop_NTPase"/>
</dbReference>
<evidence type="ECO:0000259" key="5">
    <source>
        <dbReference type="PROSITE" id="PS51424"/>
    </source>
</evidence>
<dbReference type="InterPro" id="IPR003591">
    <property type="entry name" value="Leu-rich_rpt_typical-subtyp"/>
</dbReference>
<reference evidence="7" key="1">
    <citation type="submission" date="2025-08" db="UniProtKB">
        <authorList>
            <consortium name="RefSeq"/>
        </authorList>
    </citation>
    <scope>IDENTIFICATION</scope>
    <source>
        <tissue evidence="7">Whole sample</tissue>
    </source>
</reference>
<dbReference type="PANTHER" id="PTHR48051:SF1">
    <property type="entry name" value="RAS SUPPRESSOR PROTEIN 1"/>
    <property type="match status" value="1"/>
</dbReference>
<dbReference type="InterPro" id="IPR020859">
    <property type="entry name" value="ROC"/>
</dbReference>
<dbReference type="Gene3D" id="1.10.10.10">
    <property type="entry name" value="Winged helix-like DNA-binding domain superfamily/Winged helix DNA-binding domain"/>
    <property type="match status" value="1"/>
</dbReference>
<dbReference type="InterPro" id="IPR032675">
    <property type="entry name" value="LRR_dom_sf"/>
</dbReference>
<dbReference type="InterPro" id="IPR050216">
    <property type="entry name" value="LRR_domain-containing"/>
</dbReference>
<dbReference type="OrthoDB" id="676979at2759"/>
<dbReference type="GO" id="GO:0007165">
    <property type="term" value="P:signal transduction"/>
    <property type="evidence" value="ECO:0007669"/>
    <property type="project" value="InterPro"/>
</dbReference>
<dbReference type="AlphaFoldDB" id="A0A8B8D5G1"/>
<dbReference type="SMART" id="SM00364">
    <property type="entry name" value="LRR_BAC"/>
    <property type="match status" value="7"/>
</dbReference>
<dbReference type="RefSeq" id="XP_022322076.1">
    <property type="nucleotide sequence ID" value="XM_022466368.1"/>
</dbReference>
<evidence type="ECO:0000256" key="2">
    <source>
        <dbReference type="ARBA" id="ARBA00022737"/>
    </source>
</evidence>
<dbReference type="GO" id="GO:0004674">
    <property type="term" value="F:protein serine/threonine kinase activity"/>
    <property type="evidence" value="ECO:0007669"/>
    <property type="project" value="UniProtKB-KW"/>
</dbReference>
<dbReference type="SUPFAM" id="SSF47986">
    <property type="entry name" value="DEATH domain"/>
    <property type="match status" value="1"/>
</dbReference>
<dbReference type="Gene3D" id="3.80.10.10">
    <property type="entry name" value="Ribonuclease Inhibitor"/>
    <property type="match status" value="3"/>
</dbReference>
<dbReference type="SMART" id="SM00369">
    <property type="entry name" value="LRR_TYP"/>
    <property type="match status" value="8"/>
</dbReference>
<name>A0A8B8D5G1_CRAVI</name>
<dbReference type="PROSITE" id="PS50017">
    <property type="entry name" value="DEATH_DOMAIN"/>
    <property type="match status" value="1"/>
</dbReference>
<dbReference type="Pfam" id="PF08477">
    <property type="entry name" value="Roc"/>
    <property type="match status" value="1"/>
</dbReference>
<dbReference type="Pfam" id="PF23598">
    <property type="entry name" value="LRR_14"/>
    <property type="match status" value="1"/>
</dbReference>
<keyword evidence="6" id="KW-1185">Reference proteome</keyword>
<feature type="domain" description="Death" evidence="4">
    <location>
        <begin position="1064"/>
        <end position="1151"/>
    </location>
</feature>
<dbReference type="SUPFAM" id="SSF52540">
    <property type="entry name" value="P-loop containing nucleoside triphosphate hydrolases"/>
    <property type="match status" value="1"/>
</dbReference>
<dbReference type="SMART" id="SM00005">
    <property type="entry name" value="DEATH"/>
    <property type="match status" value="1"/>
</dbReference>
<dbReference type="InterPro" id="IPR036388">
    <property type="entry name" value="WH-like_DNA-bd_sf"/>
</dbReference>
<dbReference type="CDD" id="cd01670">
    <property type="entry name" value="Death"/>
    <property type="match status" value="1"/>
</dbReference>
<keyword evidence="1" id="KW-0433">Leucine-rich repeat</keyword>
<dbReference type="InterPro" id="IPR055414">
    <property type="entry name" value="LRR_R13L4/SHOC2-like"/>
</dbReference>
<feature type="domain" description="Roc" evidence="5">
    <location>
        <begin position="438"/>
        <end position="615"/>
    </location>
</feature>
<dbReference type="GO" id="GO:0005737">
    <property type="term" value="C:cytoplasm"/>
    <property type="evidence" value="ECO:0007669"/>
    <property type="project" value="TreeGrafter"/>
</dbReference>
<dbReference type="InterPro" id="IPR011029">
    <property type="entry name" value="DEATH-like_dom_sf"/>
</dbReference>
<dbReference type="Gene3D" id="3.30.70.1390">
    <property type="entry name" value="ROC domain from the Parkinson's disease-associated leucine-rich repeat kinase 2"/>
    <property type="match status" value="1"/>
</dbReference>
<accession>A0A8B8D5G1</accession>
<dbReference type="InterPro" id="IPR000488">
    <property type="entry name" value="Death_dom"/>
</dbReference>
<organism evidence="6 7">
    <name type="scientific">Crassostrea virginica</name>
    <name type="common">Eastern oyster</name>
    <dbReference type="NCBI Taxonomy" id="6565"/>
    <lineage>
        <taxon>Eukaryota</taxon>
        <taxon>Metazoa</taxon>
        <taxon>Spiralia</taxon>
        <taxon>Lophotrochozoa</taxon>
        <taxon>Mollusca</taxon>
        <taxon>Bivalvia</taxon>
        <taxon>Autobranchia</taxon>
        <taxon>Pteriomorphia</taxon>
        <taxon>Ostreida</taxon>
        <taxon>Ostreoidea</taxon>
        <taxon>Ostreidae</taxon>
        <taxon>Crassostrea</taxon>
    </lineage>
</organism>
<gene>
    <name evidence="7" type="primary">LOC111123796</name>
</gene>
<evidence type="ECO:0000256" key="1">
    <source>
        <dbReference type="ARBA" id="ARBA00022614"/>
    </source>
</evidence>
<keyword evidence="2" id="KW-0677">Repeat</keyword>
<dbReference type="PROSITE" id="PS51450">
    <property type="entry name" value="LRR"/>
    <property type="match status" value="3"/>
</dbReference>
<dbReference type="Pfam" id="PF00531">
    <property type="entry name" value="Death"/>
    <property type="match status" value="1"/>
</dbReference>
<dbReference type="Pfam" id="PF13855">
    <property type="entry name" value="LRR_8"/>
    <property type="match status" value="1"/>
</dbReference>
<evidence type="ECO:0000313" key="7">
    <source>
        <dbReference type="RefSeq" id="XP_022322076.1"/>
    </source>
</evidence>
<keyword evidence="3" id="KW-0547">Nucleotide-binding</keyword>
<dbReference type="Gene3D" id="3.40.50.300">
    <property type="entry name" value="P-loop containing nucleotide triphosphate hydrolases"/>
    <property type="match status" value="1"/>
</dbReference>
<evidence type="ECO:0000259" key="4">
    <source>
        <dbReference type="PROSITE" id="PS50017"/>
    </source>
</evidence>
<evidence type="ECO:0000256" key="3">
    <source>
        <dbReference type="ARBA" id="ARBA00022741"/>
    </source>
</evidence>
<dbReference type="GO" id="GO:0005524">
    <property type="term" value="F:ATP binding"/>
    <property type="evidence" value="ECO:0007669"/>
    <property type="project" value="UniProtKB-KW"/>
</dbReference>
<dbReference type="PANTHER" id="PTHR48051">
    <property type="match status" value="1"/>
</dbReference>
<dbReference type="InterPro" id="IPR001611">
    <property type="entry name" value="Leu-rich_rpt"/>
</dbReference>
<dbReference type="KEGG" id="cvn:111123796"/>
<evidence type="ECO:0000313" key="6">
    <source>
        <dbReference type="Proteomes" id="UP000694844"/>
    </source>
</evidence>
<dbReference type="GO" id="GO:0009966">
    <property type="term" value="P:regulation of signal transduction"/>
    <property type="evidence" value="ECO:0007669"/>
    <property type="project" value="UniProtKB-ARBA"/>
</dbReference>
<protein>
    <submittedName>
        <fullName evidence="7">Malignant fibrous histiocytoma-amplified sequence 1 homolog</fullName>
    </submittedName>
</protein>
<dbReference type="GeneID" id="111123796"/>
<proteinExistence type="predicted"/>
<sequence>MATNSHASEAFKQYVQKDQDGRSILVVPEGKYKGWVPRIIYSMHLEDVSLPFLRLMSFPVGGTSIGNLVGMKNFSAVGNYLCLLPKSFGTCRSMEKLNVSFNHFQQIPNPVFNLESLIELDCSDNELEILSADIGKLKNLRKLKLGGNFLSDVPSEISQCKKIEHLELSRKWYPREGGMKELPKAACGLKELLYLDVSWHQIHTIPDEVGNLTKLESLNMKGNFLKYVSTNIVNCTSLRELNLTGALKLNSYIPPELLQLSELRTLNLNNNYFSQISPKINGLKKLKHFLMRRNALVSLPETFFDLKHLEIVEIGDNYLEEISPSIKKLKKLKTLELRGNKLSALPDEICDCLSLEILLLSLNELKQLPDNIYRLSNLNELDVSQNQLTSLPLLLDKLQMIAKTGLMDLGGNSIKVPPQEICDQGPETLFTFLKEYRISQAKHRRKMILIGAAKAGKTSLRNALILGHSKLTAEDERTWVLERHLWEPEPDLRVQVLDFGGHHIYSAAHHMFLTPEALHILVFDLSKYQTELYDAMVGNWVDAIMDRSPGAVIMMVGTHVDLCKEDEVDDILEEIIDKMTKIEEKKIQEIKIQLVRTSDALNSLTNKDTGTRFEDIEVQRLREKANGIYKMLKTRSTLPKKIHVVSCTDEFTGIQDFQKLLVKRLKEAEERPLPTPWWKYLQKISKYPEKILSFSEALHLFKEVMIDLNQSMISLEGSADLSLKMVLKYLHATGEIMWYADNPKLQEIVFHHPETLVEMLRAIFKHDFEKVVFYDEISGKIAGLNQKKFDAMKEDFLTKGIMTLELLHFCLYHFKLSSDARDTFVDLMLKFDLCYEIPSSLQSNYTSTRILRFPWFLRTEASNEVFVKWPTKTPRNIVELSFQYVFPSKSPPNFFEKLSSRLQTHVFKREDWKNGVLASKNKSRILLTREQKDGGTVILVAVRGSDLQELWYLLLRIYHDMKSLLLEWPLVHVEQYLLCSHCILQGDNDPYLYPAELYLETVCPQKTYQLQSCQKSKETYIPACLVVPLDADFQDDIGQHIIVLKEFLASLEDTVDGTGSGILSDFGLMYVAARLGAEWTLVVSHLGLKQAEIEHIQLDNPYKTINQTSIALQRWRDRQEGRADTTLLQQLFSALKSCDRTDLLDEVQEKYNIAEGDMAQS</sequence>
<dbReference type="SUPFAM" id="SSF52058">
    <property type="entry name" value="L domain-like"/>
    <property type="match status" value="2"/>
</dbReference>
<dbReference type="Proteomes" id="UP000694844">
    <property type="component" value="Chromosome 3"/>
</dbReference>